<name>A0A8J2XT87_9BACT</name>
<protein>
    <recommendedName>
        <fullName evidence="2">Peptidase S74 domain-containing protein</fullName>
    </recommendedName>
</protein>
<dbReference type="EMBL" id="BMJC01000002">
    <property type="protein sequence ID" value="GGA97063.1"/>
    <property type="molecule type" value="Genomic_DNA"/>
</dbReference>
<dbReference type="InterPro" id="IPR030392">
    <property type="entry name" value="S74_ICA"/>
</dbReference>
<evidence type="ECO:0000313" key="4">
    <source>
        <dbReference type="Proteomes" id="UP000607559"/>
    </source>
</evidence>
<evidence type="ECO:0000313" key="3">
    <source>
        <dbReference type="EMBL" id="GGA97063.1"/>
    </source>
</evidence>
<comment type="caution">
    <text evidence="3">The sequence shown here is derived from an EMBL/GenBank/DDBJ whole genome shotgun (WGS) entry which is preliminary data.</text>
</comment>
<accession>A0A8J2XT87</accession>
<keyword evidence="4" id="KW-1185">Reference proteome</keyword>
<proteinExistence type="predicted"/>
<evidence type="ECO:0000256" key="1">
    <source>
        <dbReference type="SAM" id="SignalP"/>
    </source>
</evidence>
<dbReference type="InterPro" id="IPR011049">
    <property type="entry name" value="Serralysin-like_metalloprot_C"/>
</dbReference>
<keyword evidence="1" id="KW-0732">Signal</keyword>
<sequence length="611" mass="64018">MKKTPFLVAVLCLSVTLRMQAQNVGIGTTHPLQKLHVAGGLRVDTLSNGKDSGLLRHNADGTVFSLRFTGDSTQVLRANGTFGTPAIIINSSLTDPWLVGGNAGIVPAINFLGTTDNNALRLRINNQWAGQLDSVSQSTFFGYGAGKYDTAAGAGNTAYGYQAMNVVTYGVYNTATGVRALLNNSSGYYNTATGWQAMLQNTYGSLNTAFGVQALQNNTSGVSNTAVGLNSLNINSSGSNNTAVGVQALNWNSQGNYNIGIGRSAAYGNTTGNNNIAIGHQALMTNQTGYNNISIGTGALQKNLGSADEIAIGDSALFTESGGNTQNTALGTKAMFNNTSGSYNTALGAWGLYANTTGSYNCSVGGALANSTTGNSNVGVGITALVSNSTGSNNAAVGYNAIGINSTGNNNSALGYYALGTNVSGTNNTAVGSGADVTAENLTNATALGAGALVDASNKVRIGNSSVTVIEGQVLPTTPSDGRFKFNIKQDIKGLDFILRLRPVSYQFDVRKFAEQSKGGTFARYTGYDQAMALRRTGFIAQEVEKAAEDAGYEFTGVEKPKSATDHYSLSYEAFIMPMVKAIQEQQQQIEELKKIVAEQRRLIDQFIHHQ</sequence>
<dbReference type="Pfam" id="PF13884">
    <property type="entry name" value="Peptidase_S74"/>
    <property type="match status" value="1"/>
</dbReference>
<feature type="signal peptide" evidence="1">
    <location>
        <begin position="1"/>
        <end position="21"/>
    </location>
</feature>
<feature type="domain" description="Peptidase S74" evidence="2">
    <location>
        <begin position="480"/>
        <end position="597"/>
    </location>
</feature>
<reference evidence="3" key="1">
    <citation type="journal article" date="2014" name="Int. J. Syst. Evol. Microbiol.">
        <title>Complete genome sequence of Corynebacterium casei LMG S-19264T (=DSM 44701T), isolated from a smear-ripened cheese.</title>
        <authorList>
            <consortium name="US DOE Joint Genome Institute (JGI-PGF)"/>
            <person name="Walter F."/>
            <person name="Albersmeier A."/>
            <person name="Kalinowski J."/>
            <person name="Ruckert C."/>
        </authorList>
    </citation>
    <scope>NUCLEOTIDE SEQUENCE</scope>
    <source>
        <strain evidence="3">CGMCC 1.15448</strain>
    </source>
</reference>
<dbReference type="Gene3D" id="2.150.10.10">
    <property type="entry name" value="Serralysin-like metalloprotease, C-terminal"/>
    <property type="match status" value="2"/>
</dbReference>
<dbReference type="RefSeq" id="WP_188931178.1">
    <property type="nucleotide sequence ID" value="NZ_BMJC01000002.1"/>
</dbReference>
<dbReference type="PROSITE" id="PS51688">
    <property type="entry name" value="ICA"/>
    <property type="match status" value="1"/>
</dbReference>
<gene>
    <name evidence="3" type="ORF">GCM10011511_20470</name>
</gene>
<dbReference type="Proteomes" id="UP000607559">
    <property type="component" value="Unassembled WGS sequence"/>
</dbReference>
<reference evidence="3" key="2">
    <citation type="submission" date="2020-09" db="EMBL/GenBank/DDBJ databases">
        <authorList>
            <person name="Sun Q."/>
            <person name="Zhou Y."/>
        </authorList>
    </citation>
    <scope>NUCLEOTIDE SEQUENCE</scope>
    <source>
        <strain evidence="3">CGMCC 1.15448</strain>
    </source>
</reference>
<feature type="chain" id="PRO_5035284104" description="Peptidase S74 domain-containing protein" evidence="1">
    <location>
        <begin position="22"/>
        <end position="611"/>
    </location>
</feature>
<dbReference type="AlphaFoldDB" id="A0A8J2XT87"/>
<evidence type="ECO:0000259" key="2">
    <source>
        <dbReference type="PROSITE" id="PS51688"/>
    </source>
</evidence>
<organism evidence="3 4">
    <name type="scientific">Puia dinghuensis</name>
    <dbReference type="NCBI Taxonomy" id="1792502"/>
    <lineage>
        <taxon>Bacteria</taxon>
        <taxon>Pseudomonadati</taxon>
        <taxon>Bacteroidota</taxon>
        <taxon>Chitinophagia</taxon>
        <taxon>Chitinophagales</taxon>
        <taxon>Chitinophagaceae</taxon>
        <taxon>Puia</taxon>
    </lineage>
</organism>